<dbReference type="InterPro" id="IPR009056">
    <property type="entry name" value="Cyt_c-like_dom"/>
</dbReference>
<evidence type="ECO:0000256" key="8">
    <source>
        <dbReference type="PIRSR" id="PIRSR000294-1"/>
    </source>
</evidence>
<comment type="caution">
    <text evidence="11">The sequence shown here is derived from an EMBL/GenBank/DDBJ whole genome shotgun (WGS) entry which is preliminary data.</text>
</comment>
<organism evidence="11 12">
    <name type="scientific">Sphingobacterium corticibacter</name>
    <dbReference type="NCBI Taxonomy" id="2171749"/>
    <lineage>
        <taxon>Bacteria</taxon>
        <taxon>Pseudomonadati</taxon>
        <taxon>Bacteroidota</taxon>
        <taxon>Sphingobacteriia</taxon>
        <taxon>Sphingobacteriales</taxon>
        <taxon>Sphingobacteriaceae</taxon>
        <taxon>Sphingobacterium</taxon>
    </lineage>
</organism>
<feature type="binding site" description="covalent" evidence="8">
    <location>
        <position position="81"/>
    </location>
    <ligand>
        <name>heme c</name>
        <dbReference type="ChEBI" id="CHEBI:61717"/>
        <label>1</label>
    </ligand>
</feature>
<evidence type="ECO:0000313" key="11">
    <source>
        <dbReference type="EMBL" id="PVH26704.1"/>
    </source>
</evidence>
<keyword evidence="5" id="KW-0574">Periplasm</keyword>
<evidence type="ECO:0000256" key="5">
    <source>
        <dbReference type="ARBA" id="ARBA00022764"/>
    </source>
</evidence>
<keyword evidence="2 8" id="KW-0349">Heme</keyword>
<feature type="domain" description="Cytochrome c" evidence="10">
    <location>
        <begin position="208"/>
        <end position="333"/>
    </location>
</feature>
<keyword evidence="12" id="KW-1185">Reference proteome</keyword>
<evidence type="ECO:0000313" key="12">
    <source>
        <dbReference type="Proteomes" id="UP000245627"/>
    </source>
</evidence>
<dbReference type="GO" id="GO:0020037">
    <property type="term" value="F:heme binding"/>
    <property type="evidence" value="ECO:0007669"/>
    <property type="project" value="InterPro"/>
</dbReference>
<gene>
    <name evidence="11" type="ORF">DC487_03590</name>
</gene>
<evidence type="ECO:0000256" key="3">
    <source>
        <dbReference type="ARBA" id="ARBA00022723"/>
    </source>
</evidence>
<dbReference type="SUPFAM" id="SSF46626">
    <property type="entry name" value="Cytochrome c"/>
    <property type="match status" value="2"/>
</dbReference>
<evidence type="ECO:0000259" key="10">
    <source>
        <dbReference type="PROSITE" id="PS51007"/>
    </source>
</evidence>
<dbReference type="InterPro" id="IPR036909">
    <property type="entry name" value="Cyt_c-like_dom_sf"/>
</dbReference>
<dbReference type="GO" id="GO:0046872">
    <property type="term" value="F:metal ion binding"/>
    <property type="evidence" value="ECO:0007669"/>
    <property type="project" value="UniProtKB-KW"/>
</dbReference>
<feature type="binding site" description="covalent" evidence="8">
    <location>
        <position position="224"/>
    </location>
    <ligand>
        <name>heme c</name>
        <dbReference type="ChEBI" id="CHEBI:61717"/>
        <label>2</label>
    </ligand>
</feature>
<dbReference type="PROSITE" id="PS51257">
    <property type="entry name" value="PROKAR_LIPOPROTEIN"/>
    <property type="match status" value="1"/>
</dbReference>
<evidence type="ECO:0000256" key="2">
    <source>
        <dbReference type="ARBA" id="ARBA00022617"/>
    </source>
</evidence>
<evidence type="ECO:0000256" key="6">
    <source>
        <dbReference type="ARBA" id="ARBA00023002"/>
    </source>
</evidence>
<dbReference type="PIRSF" id="PIRSF000294">
    <property type="entry name" value="Cytochrome-c_peroxidase"/>
    <property type="match status" value="1"/>
</dbReference>
<dbReference type="AlphaFoldDB" id="A0A2T8HMN6"/>
<dbReference type="PROSITE" id="PS51007">
    <property type="entry name" value="CYTC"/>
    <property type="match status" value="1"/>
</dbReference>
<evidence type="ECO:0000256" key="9">
    <source>
        <dbReference type="PIRSR" id="PIRSR000294-2"/>
    </source>
</evidence>
<dbReference type="Pfam" id="PF03150">
    <property type="entry name" value="CCP_MauG"/>
    <property type="match status" value="1"/>
</dbReference>
<comment type="PTM">
    <text evidence="8">Binds 2 heme groups per subunit.</text>
</comment>
<dbReference type="RefSeq" id="WP_116774563.1">
    <property type="nucleotide sequence ID" value="NZ_QDKG01000001.1"/>
</dbReference>
<feature type="binding site" description="axial binding residue" evidence="9">
    <location>
        <position position="225"/>
    </location>
    <ligand>
        <name>heme c</name>
        <dbReference type="ChEBI" id="CHEBI:61717"/>
        <label>2</label>
    </ligand>
    <ligandPart>
        <name>Fe</name>
        <dbReference type="ChEBI" id="CHEBI:18248"/>
    </ligandPart>
</feature>
<accession>A0A2T8HMN6</accession>
<feature type="binding site" description="covalent" evidence="8">
    <location>
        <position position="221"/>
    </location>
    <ligand>
        <name>heme c</name>
        <dbReference type="ChEBI" id="CHEBI:61717"/>
        <label>2</label>
    </ligand>
</feature>
<evidence type="ECO:0000256" key="4">
    <source>
        <dbReference type="ARBA" id="ARBA00022729"/>
    </source>
</evidence>
<keyword evidence="3 9" id="KW-0479">Metal-binding</keyword>
<dbReference type="GO" id="GO:0004130">
    <property type="term" value="F:cytochrome-c peroxidase activity"/>
    <property type="evidence" value="ECO:0007669"/>
    <property type="project" value="TreeGrafter"/>
</dbReference>
<dbReference type="OrthoDB" id="9805202at2"/>
<feature type="binding site" description="covalent" evidence="8">
    <location>
        <position position="78"/>
    </location>
    <ligand>
        <name>heme c</name>
        <dbReference type="ChEBI" id="CHEBI:61717"/>
        <label>1</label>
    </ligand>
</feature>
<sequence length="343" mass="38098">MKINPVIFLIGLFLIVACEKAEIEAPVVDNPVLSLSIPSGFPAMNSAVQANLPTKYGVALGERLFQDKRFSGNNTVSCSSCHIQSSAFADHEAQAIGINGRVGIRNTPPIQNMAFMKFYNWDGSKLNLESQAIVPIITHEELNSSILEVIGKLQNDPSYPLLFTNAFGDPSITADRIYRSLAQYQYTLISANSKYDRVRLHQNEVFTESESRGYTIFQLKCKSCHDTELFTDQSFRNVGFPLNISTQEAGRARVTGIAADYMSFRVPSLRNIAYTAPYGSFGQFATLMDVLDYFDNGVLEAENLDPILKANNNRIPLTQQEKLDIIAFMKTLSDSTFVGTTKL</sequence>
<dbReference type="Gene3D" id="1.10.760.10">
    <property type="entry name" value="Cytochrome c-like domain"/>
    <property type="match status" value="2"/>
</dbReference>
<keyword evidence="4" id="KW-0732">Signal</keyword>
<keyword evidence="6" id="KW-0560">Oxidoreductase</keyword>
<comment type="cofactor">
    <cofactor evidence="8">
        <name>heme</name>
        <dbReference type="ChEBI" id="CHEBI:30413"/>
    </cofactor>
    <text evidence="8">Binds 2 heme groups.</text>
</comment>
<feature type="binding site" description="axial binding residue" evidence="9">
    <location>
        <position position="82"/>
    </location>
    <ligand>
        <name>heme c</name>
        <dbReference type="ChEBI" id="CHEBI:61717"/>
        <label>1</label>
    </ligand>
    <ligandPart>
        <name>Fe</name>
        <dbReference type="ChEBI" id="CHEBI:18248"/>
    </ligandPart>
</feature>
<dbReference type="GO" id="GO:0009055">
    <property type="term" value="F:electron transfer activity"/>
    <property type="evidence" value="ECO:0007669"/>
    <property type="project" value="InterPro"/>
</dbReference>
<keyword evidence="11" id="KW-0575">Peroxidase</keyword>
<dbReference type="Proteomes" id="UP000245627">
    <property type="component" value="Unassembled WGS sequence"/>
</dbReference>
<dbReference type="PANTHER" id="PTHR30600">
    <property type="entry name" value="CYTOCHROME C PEROXIDASE-RELATED"/>
    <property type="match status" value="1"/>
</dbReference>
<evidence type="ECO:0000256" key="7">
    <source>
        <dbReference type="ARBA" id="ARBA00023004"/>
    </source>
</evidence>
<dbReference type="InterPro" id="IPR026259">
    <property type="entry name" value="MauG/Cytc_peroxidase"/>
</dbReference>
<evidence type="ECO:0000256" key="1">
    <source>
        <dbReference type="ARBA" id="ARBA00004418"/>
    </source>
</evidence>
<dbReference type="EMBL" id="QDKG01000001">
    <property type="protein sequence ID" value="PVH26704.1"/>
    <property type="molecule type" value="Genomic_DNA"/>
</dbReference>
<reference evidence="11 12" key="1">
    <citation type="submission" date="2018-04" db="EMBL/GenBank/DDBJ databases">
        <title>Sphingobacterium cortibacter sp. nov.</title>
        <authorList>
            <person name="Li Y."/>
        </authorList>
    </citation>
    <scope>NUCLEOTIDE SEQUENCE [LARGE SCALE GENOMIC DNA]</scope>
    <source>
        <strain evidence="11 12">2c-3</strain>
    </source>
</reference>
<dbReference type="InterPro" id="IPR051395">
    <property type="entry name" value="Cytochrome_c_Peroxidase/MauG"/>
</dbReference>
<protein>
    <submittedName>
        <fullName evidence="11">Cytochrome-c peroxidase</fullName>
    </submittedName>
</protein>
<dbReference type="InterPro" id="IPR004852">
    <property type="entry name" value="Di-haem_cyt_c_peroxidsae"/>
</dbReference>
<keyword evidence="7 9" id="KW-0408">Iron</keyword>
<dbReference type="GO" id="GO:0042597">
    <property type="term" value="C:periplasmic space"/>
    <property type="evidence" value="ECO:0007669"/>
    <property type="project" value="UniProtKB-SubCell"/>
</dbReference>
<proteinExistence type="predicted"/>
<comment type="subcellular location">
    <subcellularLocation>
        <location evidence="1">Periplasm</location>
    </subcellularLocation>
</comment>
<name>A0A2T8HMN6_9SPHI</name>